<evidence type="ECO:0000256" key="2">
    <source>
        <dbReference type="SAM" id="MobiDB-lite"/>
    </source>
</evidence>
<dbReference type="PATRIC" id="fig|1386089.3.peg.1282"/>
<dbReference type="EMBL" id="AWSA01000010">
    <property type="protein sequence ID" value="EWT02489.1"/>
    <property type="molecule type" value="Genomic_DNA"/>
</dbReference>
<reference evidence="4 5" key="1">
    <citation type="submission" date="2013-08" db="EMBL/GenBank/DDBJ databases">
        <title>Intrasporangium oryzae NRRL B-24470.</title>
        <authorList>
            <person name="Liu H."/>
            <person name="Wang G."/>
        </authorList>
    </citation>
    <scope>NUCLEOTIDE SEQUENCE [LARGE SCALE GENOMIC DNA]</scope>
    <source>
        <strain evidence="4 5">NRRL B-24470</strain>
    </source>
</reference>
<dbReference type="Proteomes" id="UP000019489">
    <property type="component" value="Unassembled WGS sequence"/>
</dbReference>
<comment type="similarity">
    <text evidence="1">Belongs to the amidase family.</text>
</comment>
<proteinExistence type="inferred from homology"/>
<dbReference type="eggNOG" id="COG0154">
    <property type="taxonomic scope" value="Bacteria"/>
</dbReference>
<evidence type="ECO:0000313" key="5">
    <source>
        <dbReference type="Proteomes" id="UP000019489"/>
    </source>
</evidence>
<comment type="caution">
    <text evidence="4">The sequence shown here is derived from an EMBL/GenBank/DDBJ whole genome shotgun (WGS) entry which is preliminary data.</text>
</comment>
<dbReference type="SUPFAM" id="SSF75304">
    <property type="entry name" value="Amidase signature (AS) enzymes"/>
    <property type="match status" value="1"/>
</dbReference>
<dbReference type="PANTHER" id="PTHR11895">
    <property type="entry name" value="TRANSAMIDASE"/>
    <property type="match status" value="1"/>
</dbReference>
<dbReference type="STRING" id="1386089.N865_05220"/>
<accession>W9GF66</accession>
<evidence type="ECO:0000259" key="3">
    <source>
        <dbReference type="Pfam" id="PF01425"/>
    </source>
</evidence>
<feature type="region of interest" description="Disordered" evidence="2">
    <location>
        <begin position="1"/>
        <end position="36"/>
    </location>
</feature>
<dbReference type="AlphaFoldDB" id="W9GF66"/>
<dbReference type="Pfam" id="PF01425">
    <property type="entry name" value="Amidase"/>
    <property type="match status" value="1"/>
</dbReference>
<dbReference type="InterPro" id="IPR000120">
    <property type="entry name" value="Amidase"/>
</dbReference>
<dbReference type="InterPro" id="IPR036928">
    <property type="entry name" value="AS_sf"/>
</dbReference>
<dbReference type="RefSeq" id="WP_211244868.1">
    <property type="nucleotide sequence ID" value="NZ_AWSA01000010.1"/>
</dbReference>
<name>W9GF66_9MICO</name>
<feature type="compositionally biased region" description="Polar residues" evidence="2">
    <location>
        <begin position="21"/>
        <end position="34"/>
    </location>
</feature>
<dbReference type="Gene3D" id="3.90.1300.10">
    <property type="entry name" value="Amidase signature (AS) domain"/>
    <property type="match status" value="1"/>
</dbReference>
<evidence type="ECO:0000313" key="4">
    <source>
        <dbReference type="EMBL" id="EWT02489.1"/>
    </source>
</evidence>
<dbReference type="InterPro" id="IPR023631">
    <property type="entry name" value="Amidase_dom"/>
</dbReference>
<protein>
    <submittedName>
        <fullName evidence="4">Amidase</fullName>
    </submittedName>
</protein>
<gene>
    <name evidence="4" type="ORF">N865_05220</name>
</gene>
<feature type="domain" description="Amidase" evidence="3">
    <location>
        <begin position="56"/>
        <end position="462"/>
    </location>
</feature>
<dbReference type="PANTHER" id="PTHR11895:SF7">
    <property type="entry name" value="GLUTAMYL-TRNA(GLN) AMIDOTRANSFERASE SUBUNIT A, MITOCHONDRIAL"/>
    <property type="match status" value="1"/>
</dbReference>
<evidence type="ECO:0000256" key="1">
    <source>
        <dbReference type="ARBA" id="ARBA00009199"/>
    </source>
</evidence>
<dbReference type="GO" id="GO:0003824">
    <property type="term" value="F:catalytic activity"/>
    <property type="evidence" value="ECO:0007669"/>
    <property type="project" value="InterPro"/>
</dbReference>
<organism evidence="4 5">
    <name type="scientific">Intrasporangium oryzae NRRL B-24470</name>
    <dbReference type="NCBI Taxonomy" id="1386089"/>
    <lineage>
        <taxon>Bacteria</taxon>
        <taxon>Bacillati</taxon>
        <taxon>Actinomycetota</taxon>
        <taxon>Actinomycetes</taxon>
        <taxon>Micrococcales</taxon>
        <taxon>Intrasporangiaceae</taxon>
        <taxon>Intrasporangium</taxon>
    </lineage>
</organism>
<keyword evidence="5" id="KW-1185">Reference proteome</keyword>
<sequence>MSDTTARPIPASTGEHGSMPAWTTASTGVPTSSGAPAPTAGEIAAQVHHGDRSAVDVVTDALRRIAERDGGLGAFHVVRSERALLEAETVDRRPDRFGLPLAGVPVAVKDNVAVRGEPMRNGSPLTADAPQPTDHAVVARLRAAGAVVVGITRVPELCVFAATDSPFGITRNPWDRTRTPGGSSGGSAAAVASGMVPVAHAADGMGSIRIPAACCGLVGIKPGGGVVPAGLGPNDWYGMAENGALATTVADAALMLSVMADRPDLADVNEPDRPLRVAVSTKPPIAGVRPDLEHVRAVVRTVRLLEAAGHGVTRADPPYPVNPLPALARWVAGASADADGLDRSRLDRATRAHVALGDRVRARNLVKAADRDRFRAALGDWFSGFDLLVTPTLAAPPIEAARWGQRAWPRVFAANARYAPYAAPWNFAGYPAVSVPAGLHPGTGTPLAVQLVAPDGGERLLLGMAALIERLAPWPRTAPGS</sequence>